<dbReference type="GeneID" id="40265653"/>
<gene>
    <name evidence="2" type="ORF">FEJ81_10230</name>
</gene>
<accession>A0A4P8WHS8</accession>
<keyword evidence="1" id="KW-1133">Transmembrane helix</keyword>
<dbReference type="KEGG" id="nvr:FEJ81_10230"/>
<sequence length="210" mass="22624">MWPWEHAIVGYLAYSLCCHTVFRDSPGGLEAVAVVFAAVLPDLIDKPLAWEYGVFDVGYGIGHSVFFAVPLAIFVGTIAHAGARPRAGLAFGLGYLSHLPADIADTAFRQGYLLVDLALWPIATVEGQPPGPGVLEAFLLLFGRYAGDILAGNLSTYLWVQLGLAGFTALVWLLDGAPVLREFLQASHRAVRTLSGRDTAASRENESNRR</sequence>
<protein>
    <submittedName>
        <fullName evidence="2">Metal-dependent hydrolase</fullName>
    </submittedName>
</protein>
<keyword evidence="1" id="KW-0472">Membrane</keyword>
<proteinExistence type="predicted"/>
<dbReference type="RefSeq" id="WP_138245196.1">
    <property type="nucleotide sequence ID" value="NZ_CP040330.1"/>
</dbReference>
<keyword evidence="1" id="KW-0812">Transmembrane</keyword>
<keyword evidence="2" id="KW-0378">Hydrolase</keyword>
<dbReference type="Pfam" id="PF04307">
    <property type="entry name" value="YdjM"/>
    <property type="match status" value="1"/>
</dbReference>
<dbReference type="InterPro" id="IPR007404">
    <property type="entry name" value="YdjM-like"/>
</dbReference>
<evidence type="ECO:0000313" key="3">
    <source>
        <dbReference type="Proteomes" id="UP000302218"/>
    </source>
</evidence>
<dbReference type="OrthoDB" id="206308at2157"/>
<organism evidence="2 3">
    <name type="scientific">Natrinema versiforme</name>
    <dbReference type="NCBI Taxonomy" id="88724"/>
    <lineage>
        <taxon>Archaea</taxon>
        <taxon>Methanobacteriati</taxon>
        <taxon>Methanobacteriota</taxon>
        <taxon>Stenosarchaea group</taxon>
        <taxon>Halobacteria</taxon>
        <taxon>Halobacteriales</taxon>
        <taxon>Natrialbaceae</taxon>
        <taxon>Natrinema</taxon>
    </lineage>
</organism>
<dbReference type="AlphaFoldDB" id="A0A4P8WHS8"/>
<dbReference type="EMBL" id="CP040330">
    <property type="protein sequence ID" value="QCS42715.1"/>
    <property type="molecule type" value="Genomic_DNA"/>
</dbReference>
<name>A0A4P8WHS8_9EURY</name>
<dbReference type="Proteomes" id="UP000302218">
    <property type="component" value="Chromosome"/>
</dbReference>
<feature type="transmembrane region" description="Helical" evidence="1">
    <location>
        <begin position="57"/>
        <end position="79"/>
    </location>
</feature>
<evidence type="ECO:0000313" key="2">
    <source>
        <dbReference type="EMBL" id="QCS42715.1"/>
    </source>
</evidence>
<dbReference type="GO" id="GO:0016787">
    <property type="term" value="F:hydrolase activity"/>
    <property type="evidence" value="ECO:0007669"/>
    <property type="project" value="UniProtKB-KW"/>
</dbReference>
<reference evidence="3" key="1">
    <citation type="submission" date="2019-05" db="EMBL/GenBank/DDBJ databases">
        <title>Genome sequence and methylation pattern of the halophilic Archaeon Natrinema versiforme BOL5-4.</title>
        <authorList>
            <person name="DasSarma P."/>
            <person name="Anton B.P."/>
            <person name="DasSarma S.L."/>
            <person name="Martinez F.L."/>
            <person name="Guzman D."/>
            <person name="Roberts R.J."/>
            <person name="DasSarma S."/>
        </authorList>
    </citation>
    <scope>NUCLEOTIDE SEQUENCE [LARGE SCALE GENOMIC DNA]</scope>
    <source>
        <strain evidence="3">BOL5-4</strain>
    </source>
</reference>
<evidence type="ECO:0000256" key="1">
    <source>
        <dbReference type="SAM" id="Phobius"/>
    </source>
</evidence>